<accession>A0AAN5BQ06</accession>
<dbReference type="InterPro" id="IPR027443">
    <property type="entry name" value="IPNS-like_sf"/>
</dbReference>
<dbReference type="Gene3D" id="2.60.120.330">
    <property type="entry name" value="B-lactam Antibiotic, Isopenicillin N Synthase, Chain"/>
    <property type="match status" value="1"/>
</dbReference>
<organism evidence="1 2">
    <name type="scientific">Aspergillus oryzae</name>
    <name type="common">Yellow koji mold</name>
    <dbReference type="NCBI Taxonomy" id="5062"/>
    <lineage>
        <taxon>Eukaryota</taxon>
        <taxon>Fungi</taxon>
        <taxon>Dikarya</taxon>
        <taxon>Ascomycota</taxon>
        <taxon>Pezizomycotina</taxon>
        <taxon>Eurotiomycetes</taxon>
        <taxon>Eurotiomycetidae</taxon>
        <taxon>Eurotiales</taxon>
        <taxon>Aspergillaceae</taxon>
        <taxon>Aspergillus</taxon>
        <taxon>Aspergillus subgen. Circumdati</taxon>
    </lineage>
</organism>
<name>A0AAN5BQ06_ASPOZ</name>
<dbReference type="PANTHER" id="PTHR30613">
    <property type="entry name" value="UNCHARACTERIZED PROTEIN YBIU-RELATED"/>
    <property type="match status" value="1"/>
</dbReference>
<dbReference type="InterPro" id="IPR010856">
    <property type="entry name" value="Gig2-like"/>
</dbReference>
<gene>
    <name evidence="1" type="ORF">Aory04_000355700</name>
</gene>
<comment type="caution">
    <text evidence="1">The sequence shown here is derived from an EMBL/GenBank/DDBJ whole genome shotgun (WGS) entry which is preliminary data.</text>
</comment>
<dbReference type="SUPFAM" id="SSF51197">
    <property type="entry name" value="Clavaminate synthase-like"/>
    <property type="match status" value="1"/>
</dbReference>
<dbReference type="Pfam" id="PF07350">
    <property type="entry name" value="Gig2-like"/>
    <property type="match status" value="1"/>
</dbReference>
<evidence type="ECO:0000313" key="1">
    <source>
        <dbReference type="EMBL" id="GMG26828.1"/>
    </source>
</evidence>
<dbReference type="PANTHER" id="PTHR30613:SF1">
    <property type="entry name" value="DUF1479 DOMAIN PROTEIN (AFU_ORTHOLOGUE AFUA_5G09280)"/>
    <property type="match status" value="1"/>
</dbReference>
<dbReference type="AlphaFoldDB" id="A0AAN5BQ06"/>
<proteinExistence type="predicted"/>
<protein>
    <submittedName>
        <fullName evidence="1">Unnamed protein product</fullName>
    </submittedName>
</protein>
<reference evidence="1" key="1">
    <citation type="submission" date="2023-04" db="EMBL/GenBank/DDBJ databases">
        <title>Aspergillus oryzae NBRC 4228.</title>
        <authorList>
            <person name="Ichikawa N."/>
            <person name="Sato H."/>
            <person name="Tonouchi N."/>
        </authorList>
    </citation>
    <scope>NUCLEOTIDE SEQUENCE</scope>
    <source>
        <strain evidence="1">NBRC 4228</strain>
    </source>
</reference>
<sequence length="223" mass="25296">MLESQRFLMSFWHSNSPDAMISSTHPLTYADRLRIRQPGDAGFALGPHVDGGGPERWEDNGYGRGNVYQRIWEGEWEKYDPWEASCRVLAEADLYNGAGACSMFRMFQAWLGMSHTGPNEGTLLVNPLLSLATIYFLLRPFFEPIYTPPKECSRMATETFLHPSNWRLERETSSNLQGATPGFAQELTATLHPHLELEKTMVHVPKIAPGDYVAWHCDSEYPT</sequence>
<dbReference type="Proteomes" id="UP001165205">
    <property type="component" value="Unassembled WGS sequence"/>
</dbReference>
<evidence type="ECO:0000313" key="2">
    <source>
        <dbReference type="Proteomes" id="UP001165205"/>
    </source>
</evidence>
<dbReference type="EMBL" id="BSYA01000029">
    <property type="protein sequence ID" value="GMG26828.1"/>
    <property type="molecule type" value="Genomic_DNA"/>
</dbReference>